<feature type="chain" id="PRO_5002433732" evidence="1">
    <location>
        <begin position="22"/>
        <end position="54"/>
    </location>
</feature>
<keyword evidence="1" id="KW-0732">Signal</keyword>
<dbReference type="EMBL" id="GBXM01030597">
    <property type="protein sequence ID" value="JAH77980.1"/>
    <property type="molecule type" value="Transcribed_RNA"/>
</dbReference>
<organism evidence="2">
    <name type="scientific">Anguilla anguilla</name>
    <name type="common">European freshwater eel</name>
    <name type="synonym">Muraena anguilla</name>
    <dbReference type="NCBI Taxonomy" id="7936"/>
    <lineage>
        <taxon>Eukaryota</taxon>
        <taxon>Metazoa</taxon>
        <taxon>Chordata</taxon>
        <taxon>Craniata</taxon>
        <taxon>Vertebrata</taxon>
        <taxon>Euteleostomi</taxon>
        <taxon>Actinopterygii</taxon>
        <taxon>Neopterygii</taxon>
        <taxon>Teleostei</taxon>
        <taxon>Anguilliformes</taxon>
        <taxon>Anguillidae</taxon>
        <taxon>Anguilla</taxon>
    </lineage>
</organism>
<evidence type="ECO:0000313" key="2">
    <source>
        <dbReference type="EMBL" id="JAH77980.1"/>
    </source>
</evidence>
<feature type="signal peptide" evidence="1">
    <location>
        <begin position="1"/>
        <end position="21"/>
    </location>
</feature>
<name>A0A0E9VKP7_ANGAN</name>
<proteinExistence type="predicted"/>
<evidence type="ECO:0000256" key="1">
    <source>
        <dbReference type="SAM" id="SignalP"/>
    </source>
</evidence>
<protein>
    <submittedName>
        <fullName evidence="2">Uncharacterized protein</fullName>
    </submittedName>
</protein>
<reference evidence="2" key="2">
    <citation type="journal article" date="2015" name="Fish Shellfish Immunol.">
        <title>Early steps in the European eel (Anguilla anguilla)-Vibrio vulnificus interaction in the gills: Role of the RtxA13 toxin.</title>
        <authorList>
            <person name="Callol A."/>
            <person name="Pajuelo D."/>
            <person name="Ebbesson L."/>
            <person name="Teles M."/>
            <person name="MacKenzie S."/>
            <person name="Amaro C."/>
        </authorList>
    </citation>
    <scope>NUCLEOTIDE SEQUENCE</scope>
</reference>
<accession>A0A0E9VKP7</accession>
<sequence>MSVQVCFGCFFFCFTAWVNHCTPVSLPHLPVVLFWQCRWTQMQVWWVITGVVGN</sequence>
<reference evidence="2" key="1">
    <citation type="submission" date="2014-11" db="EMBL/GenBank/DDBJ databases">
        <authorList>
            <person name="Amaro Gonzalez C."/>
        </authorList>
    </citation>
    <scope>NUCLEOTIDE SEQUENCE</scope>
</reference>
<dbReference type="AlphaFoldDB" id="A0A0E9VKP7"/>